<dbReference type="Proteomes" id="UP001209854">
    <property type="component" value="Unassembled WGS sequence"/>
</dbReference>
<comment type="caution">
    <text evidence="1">The sequence shown here is derived from an EMBL/GenBank/DDBJ whole genome shotgun (WGS) entry which is preliminary data.</text>
</comment>
<reference evidence="1 2" key="1">
    <citation type="submission" date="2022-10" db="EMBL/GenBank/DDBJ databases">
        <title>High-quality genome sequences of two octocoral-associated bacteria, Endozoicomonas euniceicola EF212 and Endozoicomonas gorgoniicola PS125.</title>
        <authorList>
            <person name="Chiou Y.-J."/>
            <person name="Chen Y.-H."/>
        </authorList>
    </citation>
    <scope>NUCLEOTIDE SEQUENCE [LARGE SCALE GENOMIC DNA]</scope>
    <source>
        <strain evidence="1 2">PS125</strain>
    </source>
</reference>
<organism evidence="1 2">
    <name type="scientific">Endozoicomonas gorgoniicola</name>
    <dbReference type="NCBI Taxonomy" id="1234144"/>
    <lineage>
        <taxon>Bacteria</taxon>
        <taxon>Pseudomonadati</taxon>
        <taxon>Pseudomonadota</taxon>
        <taxon>Gammaproteobacteria</taxon>
        <taxon>Oceanospirillales</taxon>
        <taxon>Endozoicomonadaceae</taxon>
        <taxon>Endozoicomonas</taxon>
    </lineage>
</organism>
<dbReference type="RefSeq" id="WP_262563588.1">
    <property type="nucleotide sequence ID" value="NZ_JAPFCC010000001.1"/>
</dbReference>
<evidence type="ECO:0000313" key="2">
    <source>
        <dbReference type="Proteomes" id="UP001209854"/>
    </source>
</evidence>
<proteinExistence type="predicted"/>
<accession>A0ABT3MWV1</accession>
<evidence type="ECO:0000313" key="1">
    <source>
        <dbReference type="EMBL" id="MCW7553848.1"/>
    </source>
</evidence>
<sequence>MMNSTEQLQKQLGEMMEQAATQRVNQSRKTFTTLEELAATGFSPNAAHTNESLQASSDYLQTQTETIKQLLEDAVSDLNNNVRDMVEELVVGARSINTTMTEANQNLVADTTDVRNAMMNFTEQLQKQLGDTV</sequence>
<dbReference type="EMBL" id="JAPFCC010000001">
    <property type="protein sequence ID" value="MCW7553848.1"/>
    <property type="molecule type" value="Genomic_DNA"/>
</dbReference>
<name>A0ABT3MWV1_9GAMM</name>
<gene>
    <name evidence="1" type="ORF">NX722_14680</name>
</gene>
<protein>
    <submittedName>
        <fullName evidence="1">Uncharacterized protein</fullName>
    </submittedName>
</protein>
<keyword evidence="2" id="KW-1185">Reference proteome</keyword>